<keyword evidence="2" id="KW-1185">Reference proteome</keyword>
<accession>A0ABQ0HPP1</accession>
<evidence type="ECO:0000313" key="1">
    <source>
        <dbReference type="EMBL" id="GAB84241.1"/>
    </source>
</evidence>
<evidence type="ECO:0000313" key="2">
    <source>
        <dbReference type="Proteomes" id="UP000010744"/>
    </source>
</evidence>
<protein>
    <recommendedName>
        <fullName evidence="3">SGNH hydrolase-type esterase domain-containing protein</fullName>
    </recommendedName>
</protein>
<reference evidence="1 2" key="1">
    <citation type="submission" date="2012-08" db="EMBL/GenBank/DDBJ databases">
        <title>Whole genome shotgun sequence of Gordonia rubripertincta NBRC 101908.</title>
        <authorList>
            <person name="Takarada H."/>
            <person name="Hosoyama A."/>
            <person name="Tsuchikane K."/>
            <person name="Katsumata H."/>
            <person name="Baba S."/>
            <person name="Ohji S."/>
            <person name="Yamazaki S."/>
            <person name="Fujita N."/>
        </authorList>
    </citation>
    <scope>NUCLEOTIDE SEQUENCE [LARGE SCALE GENOMIC DNA]</scope>
    <source>
        <strain evidence="1 2">NBRC 101908</strain>
    </source>
</reference>
<dbReference type="SUPFAM" id="SSF52266">
    <property type="entry name" value="SGNH hydrolase"/>
    <property type="match status" value="1"/>
</dbReference>
<name>A0ABQ0HPP1_GORRU</name>
<evidence type="ECO:0008006" key="3">
    <source>
        <dbReference type="Google" id="ProtNLM"/>
    </source>
</evidence>
<dbReference type="Proteomes" id="UP000010744">
    <property type="component" value="Unassembled WGS sequence"/>
</dbReference>
<proteinExistence type="predicted"/>
<sequence>MVGPVVVPSVDAVGTSAIDLSLRLVASVHGSFFASALGWPIELTEDGLHPTSEGYADYASRVSALLQPRLMLTDR</sequence>
<comment type="caution">
    <text evidence="1">The sequence shown here is derived from an EMBL/GenBank/DDBJ whole genome shotgun (WGS) entry which is preliminary data.</text>
</comment>
<gene>
    <name evidence="1" type="ORF">GORBP_036_00220</name>
</gene>
<organism evidence="1 2">
    <name type="scientific">Gordonia rubripertincta NBRC 101908</name>
    <dbReference type="NCBI Taxonomy" id="1077975"/>
    <lineage>
        <taxon>Bacteria</taxon>
        <taxon>Bacillati</taxon>
        <taxon>Actinomycetota</taxon>
        <taxon>Actinomycetes</taxon>
        <taxon>Mycobacteriales</taxon>
        <taxon>Gordoniaceae</taxon>
        <taxon>Gordonia</taxon>
    </lineage>
</organism>
<dbReference type="EMBL" id="BAHB01000036">
    <property type="protein sequence ID" value="GAB84241.1"/>
    <property type="molecule type" value="Genomic_DNA"/>
</dbReference>